<evidence type="ECO:0000256" key="4">
    <source>
        <dbReference type="ARBA" id="ARBA00022596"/>
    </source>
</evidence>
<evidence type="ECO:0000256" key="5">
    <source>
        <dbReference type="ARBA" id="ARBA00022692"/>
    </source>
</evidence>
<reference evidence="9" key="1">
    <citation type="submission" date="2020-10" db="EMBL/GenBank/DDBJ databases">
        <title>Sequencing the genomes of 1000 actinobacteria strains.</title>
        <authorList>
            <person name="Klenk H.-P."/>
        </authorList>
    </citation>
    <scope>NUCLEOTIDE SEQUENCE</scope>
    <source>
        <strain evidence="9">DSM 45354</strain>
    </source>
</reference>
<feature type="transmembrane region" description="Helical" evidence="8">
    <location>
        <begin position="106"/>
        <end position="125"/>
    </location>
</feature>
<organism evidence="9 10">
    <name type="scientific">Actinopolymorpha pittospori</name>
    <dbReference type="NCBI Taxonomy" id="648752"/>
    <lineage>
        <taxon>Bacteria</taxon>
        <taxon>Bacillati</taxon>
        <taxon>Actinomycetota</taxon>
        <taxon>Actinomycetes</taxon>
        <taxon>Propionibacteriales</taxon>
        <taxon>Actinopolymorphaceae</taxon>
        <taxon>Actinopolymorpha</taxon>
    </lineage>
</organism>
<comment type="subcellular location">
    <subcellularLocation>
        <location evidence="8">Cell membrane</location>
        <topology evidence="8">Multi-pass membrane protein</topology>
    </subcellularLocation>
    <subcellularLocation>
        <location evidence="1">Endomembrane system</location>
        <topology evidence="1">Multi-pass membrane protein</topology>
    </subcellularLocation>
</comment>
<dbReference type="GO" id="GO:0012505">
    <property type="term" value="C:endomembrane system"/>
    <property type="evidence" value="ECO:0007669"/>
    <property type="project" value="UniProtKB-SubCell"/>
</dbReference>
<feature type="transmembrane region" description="Helical" evidence="8">
    <location>
        <begin position="24"/>
        <end position="46"/>
    </location>
</feature>
<evidence type="ECO:0000256" key="1">
    <source>
        <dbReference type="ARBA" id="ARBA00004127"/>
    </source>
</evidence>
<feature type="transmembrane region" description="Helical" evidence="8">
    <location>
        <begin position="58"/>
        <end position="82"/>
    </location>
</feature>
<gene>
    <name evidence="9" type="ORF">HEB94_003780</name>
</gene>
<dbReference type="Pfam" id="PF03824">
    <property type="entry name" value="NicO"/>
    <property type="match status" value="1"/>
</dbReference>
<comment type="caution">
    <text evidence="9">The sequence shown here is derived from an EMBL/GenBank/DDBJ whole genome shotgun (WGS) entry which is preliminary data.</text>
</comment>
<proteinExistence type="inferred from homology"/>
<accession>A0A927R8N5</accession>
<dbReference type="PANTHER" id="PTHR31611:SF0">
    <property type="entry name" value="HIGH-AFFINITY NICKEL TRANSPORT PROTEIN NIC1"/>
    <property type="match status" value="1"/>
</dbReference>
<evidence type="ECO:0000256" key="8">
    <source>
        <dbReference type="RuleBase" id="RU362101"/>
    </source>
</evidence>
<comment type="caution">
    <text evidence="8">Lacks conserved residue(s) required for the propagation of feature annotation.</text>
</comment>
<evidence type="ECO:0000256" key="2">
    <source>
        <dbReference type="ARBA" id="ARBA00010892"/>
    </source>
</evidence>
<keyword evidence="5 8" id="KW-0812">Transmembrane</keyword>
<keyword evidence="7 8" id="KW-0472">Membrane</keyword>
<dbReference type="PANTHER" id="PTHR31611">
    <property type="entry name" value="HIGH-AFFINITY NICKEL TRANSPORT PROTEIN NIC1"/>
    <property type="match status" value="1"/>
</dbReference>
<dbReference type="GO" id="GO:0015099">
    <property type="term" value="F:nickel cation transmembrane transporter activity"/>
    <property type="evidence" value="ECO:0007669"/>
    <property type="project" value="UniProtKB-UniRule"/>
</dbReference>
<dbReference type="GO" id="GO:0005886">
    <property type="term" value="C:plasma membrane"/>
    <property type="evidence" value="ECO:0007669"/>
    <property type="project" value="UniProtKB-SubCell"/>
</dbReference>
<dbReference type="InterPro" id="IPR004688">
    <property type="entry name" value="Ni/Co_transpt"/>
</dbReference>
<evidence type="ECO:0000313" key="9">
    <source>
        <dbReference type="EMBL" id="MBE1606932.1"/>
    </source>
</evidence>
<evidence type="ECO:0000313" key="10">
    <source>
        <dbReference type="Proteomes" id="UP000638648"/>
    </source>
</evidence>
<dbReference type="AlphaFoldDB" id="A0A927R8N5"/>
<dbReference type="EMBL" id="JADBEM010000001">
    <property type="protein sequence ID" value="MBE1606932.1"/>
    <property type="molecule type" value="Genomic_DNA"/>
</dbReference>
<protein>
    <recommendedName>
        <fullName evidence="8">Nickel/cobalt efflux system</fullName>
    </recommendedName>
</protein>
<sequence>MTLLALSASTASQGGIPMMAVLTLPLLFAAGMTACDTADSLIMSRAYSWAYRSPARRLYYNAATTGMTVLVAAFVATVYLAALVTDATGTSRPLAAYASLAEHFEILGYVIVALLVATWSLAALVRRLSGLREAAEPRPAIARPGRPPAARRRE</sequence>
<dbReference type="InterPro" id="IPR011541">
    <property type="entry name" value="Ni/Co_transpt_high_affinity"/>
</dbReference>
<name>A0A927R8N5_9ACTN</name>
<keyword evidence="10" id="KW-1185">Reference proteome</keyword>
<keyword evidence="6 8" id="KW-1133">Transmembrane helix</keyword>
<comment type="similarity">
    <text evidence="2 8">Belongs to the NiCoT transporter (TC 2.A.52) family.</text>
</comment>
<keyword evidence="4" id="KW-0533">Nickel</keyword>
<evidence type="ECO:0000256" key="6">
    <source>
        <dbReference type="ARBA" id="ARBA00022989"/>
    </source>
</evidence>
<dbReference type="Proteomes" id="UP000638648">
    <property type="component" value="Unassembled WGS sequence"/>
</dbReference>
<keyword evidence="3 8" id="KW-0813">Transport</keyword>
<evidence type="ECO:0000256" key="7">
    <source>
        <dbReference type="ARBA" id="ARBA00023136"/>
    </source>
</evidence>
<evidence type="ECO:0000256" key="3">
    <source>
        <dbReference type="ARBA" id="ARBA00022448"/>
    </source>
</evidence>